<dbReference type="HOGENOM" id="CLU_005682_2_0_7"/>
<dbReference type="FunFam" id="3.40.605.10:FF:000045">
    <property type="entry name" value="1-pyrroline-5-carboxylate dehydrogenase 1"/>
    <property type="match status" value="1"/>
</dbReference>
<evidence type="ECO:0000256" key="2">
    <source>
        <dbReference type="ARBA" id="ARBA00012884"/>
    </source>
</evidence>
<keyword evidence="4" id="KW-0520">NAD</keyword>
<evidence type="ECO:0000256" key="3">
    <source>
        <dbReference type="ARBA" id="ARBA00023002"/>
    </source>
</evidence>
<dbReference type="SUPFAM" id="SSF51730">
    <property type="entry name" value="FAD-linked oxidoreductase"/>
    <property type="match status" value="1"/>
</dbReference>
<dbReference type="Proteomes" id="UP000001784">
    <property type="component" value="Chromosome"/>
</dbReference>
<keyword evidence="3 10" id="KW-0560">Oxidoreductase</keyword>
<gene>
    <name evidence="14" type="ordered locus">Sfum_0833</name>
</gene>
<evidence type="ECO:0000256" key="5">
    <source>
        <dbReference type="ARBA" id="ARBA00032259"/>
    </source>
</evidence>
<reference evidence="14 15" key="1">
    <citation type="submission" date="2006-10" db="EMBL/GenBank/DDBJ databases">
        <title>Complete sequence of Syntrophobacter fumaroxidans MPOB.</title>
        <authorList>
            <consortium name="US DOE Joint Genome Institute"/>
            <person name="Copeland A."/>
            <person name="Lucas S."/>
            <person name="Lapidus A."/>
            <person name="Barry K."/>
            <person name="Detter J.C."/>
            <person name="Glavina del Rio T."/>
            <person name="Hammon N."/>
            <person name="Israni S."/>
            <person name="Pitluck S."/>
            <person name="Goltsman E.G."/>
            <person name="Martinez M."/>
            <person name="Schmutz J."/>
            <person name="Larimer F."/>
            <person name="Land M."/>
            <person name="Hauser L."/>
            <person name="Kyrpides N."/>
            <person name="Kim E."/>
            <person name="Boone D.R."/>
            <person name="Brockman F."/>
            <person name="Culley D."/>
            <person name="Ferry J."/>
            <person name="Gunsalus R."/>
            <person name="McInerney M.J."/>
            <person name="Morrison M."/>
            <person name="Plugge C."/>
            <person name="Rohlin L."/>
            <person name="Scholten J."/>
            <person name="Sieber J."/>
            <person name="Stams A.J.M."/>
            <person name="Worm P."/>
            <person name="Henstra A.M."/>
            <person name="Richardson P."/>
        </authorList>
    </citation>
    <scope>NUCLEOTIDE SEQUENCE [LARGE SCALE GENOMIC DNA]</scope>
    <source>
        <strain evidence="15">DSM 10017 / MPOB</strain>
    </source>
</reference>
<organism evidence="14 15">
    <name type="scientific">Syntrophobacter fumaroxidans (strain DSM 10017 / MPOB)</name>
    <dbReference type="NCBI Taxonomy" id="335543"/>
    <lineage>
        <taxon>Bacteria</taxon>
        <taxon>Pseudomonadati</taxon>
        <taxon>Thermodesulfobacteriota</taxon>
        <taxon>Syntrophobacteria</taxon>
        <taxon>Syntrophobacterales</taxon>
        <taxon>Syntrophobacteraceae</taxon>
        <taxon>Syntrophobacter</taxon>
    </lineage>
</organism>
<dbReference type="EMBL" id="CP000478">
    <property type="protein sequence ID" value="ABK16530.1"/>
    <property type="molecule type" value="Genomic_DNA"/>
</dbReference>
<comment type="catalytic activity">
    <reaction evidence="6">
        <text>L-glutamate 5-semialdehyde + NAD(+) + H2O = L-glutamate + NADH + 2 H(+)</text>
        <dbReference type="Rhea" id="RHEA:30235"/>
        <dbReference type="ChEBI" id="CHEBI:15377"/>
        <dbReference type="ChEBI" id="CHEBI:15378"/>
        <dbReference type="ChEBI" id="CHEBI:29985"/>
        <dbReference type="ChEBI" id="CHEBI:57540"/>
        <dbReference type="ChEBI" id="CHEBI:57945"/>
        <dbReference type="ChEBI" id="CHEBI:58066"/>
        <dbReference type="EC" id="1.2.1.88"/>
    </reaction>
</comment>
<evidence type="ECO:0000313" key="14">
    <source>
        <dbReference type="EMBL" id="ABK16530.1"/>
    </source>
</evidence>
<evidence type="ECO:0000259" key="11">
    <source>
        <dbReference type="Pfam" id="PF00171"/>
    </source>
</evidence>
<dbReference type="CDD" id="cd07124">
    <property type="entry name" value="ALDH_PutA-P5CDH-RocA"/>
    <property type="match status" value="1"/>
</dbReference>
<evidence type="ECO:0000256" key="10">
    <source>
        <dbReference type="RuleBase" id="RU003345"/>
    </source>
</evidence>
<evidence type="ECO:0000313" key="15">
    <source>
        <dbReference type="Proteomes" id="UP000001784"/>
    </source>
</evidence>
<feature type="domain" description="Proline utilization A N-terminal" evidence="13">
    <location>
        <begin position="6"/>
        <end position="118"/>
    </location>
</feature>
<dbReference type="FunCoup" id="A0LGH8">
    <property type="interactions" value="251"/>
</dbReference>
<evidence type="ECO:0000256" key="6">
    <source>
        <dbReference type="ARBA" id="ARBA00048142"/>
    </source>
</evidence>
<dbReference type="InterPro" id="IPR016163">
    <property type="entry name" value="Ald_DH_C"/>
</dbReference>
<dbReference type="Gene3D" id="3.20.20.220">
    <property type="match status" value="1"/>
</dbReference>
<dbReference type="AlphaFoldDB" id="A0LGH8"/>
<dbReference type="InterPro" id="IPR050485">
    <property type="entry name" value="Proline_metab_enzyme"/>
</dbReference>
<comment type="similarity">
    <text evidence="7">Belongs to the aldehyde dehydrogenase family. RocA subfamily.</text>
</comment>
<dbReference type="eggNOG" id="COG1012">
    <property type="taxonomic scope" value="Bacteria"/>
</dbReference>
<dbReference type="NCBIfam" id="NF002852">
    <property type="entry name" value="PRK03137.1"/>
    <property type="match status" value="1"/>
</dbReference>
<dbReference type="Gene3D" id="3.40.309.10">
    <property type="entry name" value="Aldehyde Dehydrogenase, Chain A, domain 2"/>
    <property type="match status" value="1"/>
</dbReference>
<dbReference type="GO" id="GO:0003700">
    <property type="term" value="F:DNA-binding transcription factor activity"/>
    <property type="evidence" value="ECO:0007669"/>
    <property type="project" value="InterPro"/>
</dbReference>
<keyword evidence="15" id="KW-1185">Reference proteome</keyword>
<dbReference type="InterPro" id="IPR002872">
    <property type="entry name" value="Proline_DH_dom"/>
</dbReference>
<dbReference type="PANTHER" id="PTHR42862:SF1">
    <property type="entry name" value="DELTA-1-PYRROLINE-5-CARBOXYLATE DEHYDROGENASE 2, ISOFORM A-RELATED"/>
    <property type="match status" value="1"/>
</dbReference>
<dbReference type="GO" id="GO:0003842">
    <property type="term" value="F:L-glutamate gamma-semialdehyde dehydrogenase activity"/>
    <property type="evidence" value="ECO:0007669"/>
    <property type="project" value="UniProtKB-EC"/>
</dbReference>
<name>A0LGH8_SYNFM</name>
<comment type="pathway">
    <text evidence="1">Amino-acid degradation; L-proline degradation into L-glutamate; L-glutamate from L-proline: step 2/2.</text>
</comment>
<dbReference type="PROSITE" id="PS00070">
    <property type="entry name" value="ALDEHYDE_DEHYDR_CYS"/>
    <property type="match status" value="1"/>
</dbReference>
<dbReference type="Gene3D" id="3.40.605.10">
    <property type="entry name" value="Aldehyde Dehydrogenase, Chain A, domain 1"/>
    <property type="match status" value="1"/>
</dbReference>
<dbReference type="FunFam" id="3.40.309.10:FF:000005">
    <property type="entry name" value="1-pyrroline-5-carboxylate dehydrogenase 1"/>
    <property type="match status" value="1"/>
</dbReference>
<dbReference type="RefSeq" id="WP_011697703.1">
    <property type="nucleotide sequence ID" value="NC_008554.1"/>
</dbReference>
<evidence type="ECO:0000256" key="8">
    <source>
        <dbReference type="PIRSR" id="PIRSR000197-1"/>
    </source>
</evidence>
<feature type="domain" description="Proline dehydrogenase" evidence="12">
    <location>
        <begin position="128"/>
        <end position="433"/>
    </location>
</feature>
<evidence type="ECO:0000256" key="7">
    <source>
        <dbReference type="ARBA" id="ARBA00061617"/>
    </source>
</evidence>
<dbReference type="InterPro" id="IPR015590">
    <property type="entry name" value="Aldehyde_DH_dom"/>
</dbReference>
<dbReference type="PANTHER" id="PTHR42862">
    <property type="entry name" value="DELTA-1-PYRROLINE-5-CARBOXYLATE DEHYDROGENASE 1, ISOFORM A-RELATED"/>
    <property type="match status" value="1"/>
</dbReference>
<dbReference type="UniPathway" id="UPA00261">
    <property type="reaction ID" value="UER00373"/>
</dbReference>
<dbReference type="InParanoid" id="A0LGH8"/>
<dbReference type="InterPro" id="IPR016162">
    <property type="entry name" value="Ald_DH_N"/>
</dbReference>
<dbReference type="PIRSF" id="PIRSF000197">
    <property type="entry name" value="Bifunct_PutA"/>
    <property type="match status" value="1"/>
</dbReference>
<evidence type="ECO:0000256" key="4">
    <source>
        <dbReference type="ARBA" id="ARBA00023027"/>
    </source>
</evidence>
<dbReference type="GO" id="GO:0010133">
    <property type="term" value="P:L-proline catabolic process to L-glutamate"/>
    <property type="evidence" value="ECO:0007669"/>
    <property type="project" value="UniProtKB-UniPathway"/>
</dbReference>
<dbReference type="InterPro" id="IPR025703">
    <property type="entry name" value="Bifunct_PutA"/>
</dbReference>
<dbReference type="InterPro" id="IPR041514">
    <property type="entry name" value="PutA_N"/>
</dbReference>
<evidence type="ECO:0000256" key="1">
    <source>
        <dbReference type="ARBA" id="ARBA00004786"/>
    </source>
</evidence>
<dbReference type="Pfam" id="PF00171">
    <property type="entry name" value="Aldedh"/>
    <property type="match status" value="1"/>
</dbReference>
<protein>
    <recommendedName>
        <fullName evidence="5">L-glutamate gamma-semialdehyde dehydrogenase</fullName>
        <ecNumber evidence="2">1.2.1.88</ecNumber>
    </recommendedName>
    <alternativeName>
        <fullName evidence="5">L-glutamate gamma-semialdehyde dehydrogenase</fullName>
    </alternativeName>
</protein>
<dbReference type="Pfam" id="PF18083">
    <property type="entry name" value="PutA_N"/>
    <property type="match status" value="1"/>
</dbReference>
<dbReference type="GO" id="GO:0004657">
    <property type="term" value="F:proline dehydrogenase activity"/>
    <property type="evidence" value="ECO:0007669"/>
    <property type="project" value="InterPro"/>
</dbReference>
<dbReference type="InterPro" id="IPR029510">
    <property type="entry name" value="Ald_DH_CS_GLU"/>
</dbReference>
<evidence type="ECO:0000259" key="13">
    <source>
        <dbReference type="Pfam" id="PF18083"/>
    </source>
</evidence>
<sequence length="996" mass="110591">MDSDLERRVQQTGLWLYELIEGESPSVFRKEFWTGKMLEWCMQNEAFKVEMFRFVDVFPYLTRPESVARHVQEYFSRPGVNFPAVLQWGLRAVSPGSLTAKVIARSITHNLHNMARQFIVGSNPSEALPNLERLRGQGMAFTIDLLGEAVVSEKEAEEYVSRYLELFDILDEAQRKWPAIGGGAQQADWGHAPKVNVSIKASAMYSQMSARSFEDSVARSKEKLRPILRKALATGSFVNLDMERHALKDLTLALFRSLMEEDEFRDYPHVGIVIQAYLKDSERDLEEILGWAKATGRHFTIRLVKGAYWDSEVIWARQSEWPVPVFTSKPETDANFEKLADLIMENHQWVSLACASHNMRSISYVMERARDLSVPAGRLEYQVLYGMGEPVRNALRKAGLPVRLYTPVGDMIQGMSYLVRRLLENTANESFLRKSFFQGVSRELLLRNPMDVLAEERTAGPVPARDAPEYGDKGPFCNEPCFDWTIPEHRAGFRDALDRVRATFPIKVPLTIGGSRFDTPVRLRSVNPNRAEEMVGDVAGAGPLEADAAVEAAKAAFAAWRDTPPGERAEYLFKAAAAARRIRYDLAALQVYEVGKAWSEADADVCEAIDFLEYYGREMIRLSRPKRMGHAPGEISHLFYEPRGVAAVIAPWNFPMAISTGMTSAALVTGNTVVYKPASQSPVVGSMVMNVFEEAGLPKGVLSFLPGPGAQIGDYLVHHPDVAVIAFTGSKKVGLDIIAQANRDAERAGHVKTVVAEMGGKNAIVVDADADLDEALAQIVHSAFGYQGQKCSACSRLIVLEEIYDKLVERLKAAAESIHLGPPEDPKNLMGAVIEAGARKRIMEYIELGRKDGTVLVERTVPGNEGFFVPLTILADLPPDHRLAREEIFGPVLVVFKVKDFARAIEIANDTEYALTGGVFSRSPANIDLARREFRTGNLYINRGCTGAVVERHPFGGFKLSGIGSKAGGPDYLLQFMVPRNVVENTLRRGFAPADE</sequence>
<dbReference type="OrthoDB" id="9762913at2"/>
<dbReference type="SUPFAM" id="SSF53720">
    <property type="entry name" value="ALDH-like"/>
    <property type="match status" value="1"/>
</dbReference>
<dbReference type="eggNOG" id="COG0506">
    <property type="taxonomic scope" value="Bacteria"/>
</dbReference>
<dbReference type="InterPro" id="IPR005932">
    <property type="entry name" value="RocA"/>
</dbReference>
<dbReference type="InterPro" id="IPR016160">
    <property type="entry name" value="Ald_DH_CS_CYS"/>
</dbReference>
<feature type="domain" description="Aldehyde dehydrogenase" evidence="11">
    <location>
        <begin position="523"/>
        <end position="980"/>
    </location>
</feature>
<dbReference type="KEGG" id="sfu:Sfum_0833"/>
<dbReference type="GO" id="GO:0009898">
    <property type="term" value="C:cytoplasmic side of plasma membrane"/>
    <property type="evidence" value="ECO:0007669"/>
    <property type="project" value="TreeGrafter"/>
</dbReference>
<dbReference type="Pfam" id="PF01619">
    <property type="entry name" value="Pro_dh"/>
    <property type="match status" value="1"/>
</dbReference>
<dbReference type="STRING" id="335543.Sfum_0833"/>
<feature type="active site" evidence="8">
    <location>
        <position position="791"/>
    </location>
</feature>
<dbReference type="PROSITE" id="PS00687">
    <property type="entry name" value="ALDEHYDE_DEHYDR_GLU"/>
    <property type="match status" value="1"/>
</dbReference>
<evidence type="ECO:0000256" key="9">
    <source>
        <dbReference type="PROSITE-ProRule" id="PRU10007"/>
    </source>
</evidence>
<dbReference type="InterPro" id="IPR029041">
    <property type="entry name" value="FAD-linked_oxidoreductase-like"/>
</dbReference>
<accession>A0LGH8</accession>
<feature type="active site" evidence="8 9">
    <location>
        <position position="757"/>
    </location>
</feature>
<evidence type="ECO:0000259" key="12">
    <source>
        <dbReference type="Pfam" id="PF01619"/>
    </source>
</evidence>
<dbReference type="InterPro" id="IPR016161">
    <property type="entry name" value="Ald_DH/histidinol_DH"/>
</dbReference>
<dbReference type="EC" id="1.2.1.88" evidence="2"/>
<proteinExistence type="inferred from homology"/>